<keyword evidence="2" id="KW-1185">Reference proteome</keyword>
<evidence type="ECO:0000313" key="1">
    <source>
        <dbReference type="EMBL" id="KAF4674188.1"/>
    </source>
</evidence>
<organism evidence="1 2">
    <name type="scientific">Perkinsus chesapeaki</name>
    <name type="common">Clam parasite</name>
    <name type="synonym">Perkinsus andrewsi</name>
    <dbReference type="NCBI Taxonomy" id="330153"/>
    <lineage>
        <taxon>Eukaryota</taxon>
        <taxon>Sar</taxon>
        <taxon>Alveolata</taxon>
        <taxon>Perkinsozoa</taxon>
        <taxon>Perkinsea</taxon>
        <taxon>Perkinsida</taxon>
        <taxon>Perkinsidae</taxon>
        <taxon>Perkinsus</taxon>
    </lineage>
</organism>
<comment type="caution">
    <text evidence="1">The sequence shown here is derived from an EMBL/GenBank/DDBJ whole genome shotgun (WGS) entry which is preliminary data.</text>
</comment>
<proteinExistence type="predicted"/>
<dbReference type="Proteomes" id="UP000591131">
    <property type="component" value="Unassembled WGS sequence"/>
</dbReference>
<gene>
    <name evidence="1" type="ORF">FOL47_009594</name>
</gene>
<dbReference type="OrthoDB" id="444644at2759"/>
<sequence length="384" mass="44214">MILPSHALALDLRLFEAVLESRGGGSAVTELVGEPYTEFLGIRDCTLDCPREEILVSPSPSFIFVMDEELLGVYPTPTGVYIRKPLERGEEVMVLQPGFKGNAVYYYDSKRKCLVVLCNRNRGLIHYKLQPDRPPHPIMEVLGLPRASDYRRSALQMVCSGPFIFTLFGFRHVFCIDRSHPRRSVQAHLIWSNGRARFRAEQLLVSPTYPKGLRVLLRNRTGVTVVRLRMKSRRAPLYFKERPHQAHDLYHDDPFGARLCMVYPIDDNIYALATYHNVDGRPRECWLELRDRMFRFIGDPVILSPEYVDARDMQIVSGPNGVIYILRDDSSFSPSFMPEDEWSSDSEGSYVSDHDTVDMVETVRDYVGREQSKRISVYYPYMVS</sequence>
<evidence type="ECO:0000313" key="2">
    <source>
        <dbReference type="Proteomes" id="UP000591131"/>
    </source>
</evidence>
<dbReference type="EMBL" id="JAAPAO010000068">
    <property type="protein sequence ID" value="KAF4674188.1"/>
    <property type="molecule type" value="Genomic_DNA"/>
</dbReference>
<name>A0A7J6MRG3_PERCH</name>
<accession>A0A7J6MRG3</accession>
<reference evidence="1 2" key="1">
    <citation type="submission" date="2020-04" db="EMBL/GenBank/DDBJ databases">
        <title>Perkinsus chesapeaki whole genome sequence.</title>
        <authorList>
            <person name="Bogema D.R."/>
        </authorList>
    </citation>
    <scope>NUCLEOTIDE SEQUENCE [LARGE SCALE GENOMIC DNA]</scope>
    <source>
        <strain evidence="1">ATCC PRA-425</strain>
    </source>
</reference>
<dbReference type="AlphaFoldDB" id="A0A7J6MRG3"/>
<protein>
    <submittedName>
        <fullName evidence="1">Uncharacterized protein</fullName>
    </submittedName>
</protein>